<dbReference type="InterPro" id="IPR015813">
    <property type="entry name" value="Pyrv/PenolPyrv_kinase-like_dom"/>
</dbReference>
<keyword evidence="6" id="KW-0547">Nucleotide-binding</keyword>
<dbReference type="Gene3D" id="2.40.33.10">
    <property type="entry name" value="PK beta-barrel domain-like"/>
    <property type="match status" value="1"/>
</dbReference>
<dbReference type="GO" id="GO:0016301">
    <property type="term" value="F:kinase activity"/>
    <property type="evidence" value="ECO:0007669"/>
    <property type="project" value="UniProtKB-KW"/>
</dbReference>
<dbReference type="SUPFAM" id="SSF51621">
    <property type="entry name" value="Phosphoenolpyruvate/pyruvate domain"/>
    <property type="match status" value="1"/>
</dbReference>
<organism evidence="16 17">
    <name type="scientific">Vibrio diazotrophicus</name>
    <dbReference type="NCBI Taxonomy" id="685"/>
    <lineage>
        <taxon>Bacteria</taxon>
        <taxon>Pseudomonadati</taxon>
        <taxon>Pseudomonadota</taxon>
        <taxon>Gammaproteobacteria</taxon>
        <taxon>Vibrionales</taxon>
        <taxon>Vibrionaceae</taxon>
        <taxon>Vibrio</taxon>
    </lineage>
</organism>
<keyword evidence="8" id="KW-0067">ATP-binding</keyword>
<dbReference type="SUPFAM" id="SSF50800">
    <property type="entry name" value="PK beta-barrel domain-like"/>
    <property type="match status" value="1"/>
</dbReference>
<keyword evidence="11 16" id="KW-0670">Pyruvate</keyword>
<feature type="domain" description="Pyruvate kinase barrel" evidence="14">
    <location>
        <begin position="3"/>
        <end position="329"/>
    </location>
</feature>
<dbReference type="Gene3D" id="3.40.1380.20">
    <property type="entry name" value="Pyruvate kinase, C-terminal domain"/>
    <property type="match status" value="1"/>
</dbReference>
<evidence type="ECO:0000256" key="6">
    <source>
        <dbReference type="ARBA" id="ARBA00022741"/>
    </source>
</evidence>
<evidence type="ECO:0000256" key="7">
    <source>
        <dbReference type="ARBA" id="ARBA00022777"/>
    </source>
</evidence>
<feature type="domain" description="Pyruvate kinase C-terminal" evidence="15">
    <location>
        <begin position="381"/>
        <end position="476"/>
    </location>
</feature>
<reference evidence="16 17" key="1">
    <citation type="submission" date="2018-01" db="EMBL/GenBank/DDBJ databases">
        <title>Draft genome sequences of six Vibrio diazotrophicus strains isolated from deep-sea sediments of the Baltic Sea.</title>
        <authorList>
            <person name="Castillo D."/>
            <person name="Vandieken V."/>
            <person name="Chiang O."/>
            <person name="Middelboe M."/>
        </authorList>
    </citation>
    <scope>NUCLEOTIDE SEQUENCE [LARGE SCALE GENOMIC DNA]</scope>
    <source>
        <strain evidence="16 17">65.10M</strain>
    </source>
</reference>
<dbReference type="Gene3D" id="3.20.20.60">
    <property type="entry name" value="Phosphoenolpyruvate-binding domains"/>
    <property type="match status" value="1"/>
</dbReference>
<dbReference type="InterPro" id="IPR001697">
    <property type="entry name" value="Pyr_Knase"/>
</dbReference>
<sequence>MCKTKIVATLGPASQTREKLTQLIRAGVNVVRLNFSHGSAEEHIERAELVRTIAQELNTTVGVLVDLQGPKIRIACFEQGSIQLTAGDKFILDGQLEPNSGNQERVGLDYPQLIEDLNCDDILLLDDGRVQLKVIEVNKQDELVITQVINNGKLSNRKGINLLGGGLSAPALTEKDKQDILTAAKLKADFLAISFPRNGADIDYARELAVKAGCHAQIVAKVERAEVVSSVEAMDDIIHASDVIMVARGDLGVEIGDARLPNVQKALITRAKHLGKPVITATQMMESMIENPLPTRAEVLDVANAVIDGTDAIMLSAESAAGLYPVEAVEAMVRIATGAEEQSSCAQDCWDKLQHLCNDAGKSFALSSMISASKVHKDLGVAIITQHGETPLLMSRCQSQATIWAVSDKPELLSKLAILRGVTPVYMTNIEKNAEILAKQLVDHLSTQASEKQISSLLVTQLESVEGVGSVNVCRLLHLNSNEDLAA</sequence>
<dbReference type="PANTHER" id="PTHR11817">
    <property type="entry name" value="PYRUVATE KINASE"/>
    <property type="match status" value="1"/>
</dbReference>
<dbReference type="SUPFAM" id="SSF52935">
    <property type="entry name" value="PK C-terminal domain-like"/>
    <property type="match status" value="1"/>
</dbReference>
<evidence type="ECO:0000259" key="14">
    <source>
        <dbReference type="Pfam" id="PF00224"/>
    </source>
</evidence>
<dbReference type="InterPro" id="IPR015795">
    <property type="entry name" value="Pyrv_Knase_C"/>
</dbReference>
<evidence type="ECO:0000256" key="12">
    <source>
        <dbReference type="NCBIfam" id="TIGR01064"/>
    </source>
</evidence>
<dbReference type="PRINTS" id="PR01050">
    <property type="entry name" value="PYRUVTKNASE"/>
</dbReference>
<dbReference type="Pfam" id="PF02887">
    <property type="entry name" value="PK_C"/>
    <property type="match status" value="1"/>
</dbReference>
<dbReference type="InterPro" id="IPR011037">
    <property type="entry name" value="Pyrv_Knase-like_insert_dom_sf"/>
</dbReference>
<evidence type="ECO:0000256" key="5">
    <source>
        <dbReference type="ARBA" id="ARBA00022723"/>
    </source>
</evidence>
<evidence type="ECO:0000256" key="8">
    <source>
        <dbReference type="ARBA" id="ARBA00022840"/>
    </source>
</evidence>
<comment type="catalytic activity">
    <reaction evidence="13">
        <text>pyruvate + ATP = phosphoenolpyruvate + ADP + H(+)</text>
        <dbReference type="Rhea" id="RHEA:18157"/>
        <dbReference type="ChEBI" id="CHEBI:15361"/>
        <dbReference type="ChEBI" id="CHEBI:15378"/>
        <dbReference type="ChEBI" id="CHEBI:30616"/>
        <dbReference type="ChEBI" id="CHEBI:58702"/>
        <dbReference type="ChEBI" id="CHEBI:456216"/>
        <dbReference type="EC" id="2.7.1.40"/>
    </reaction>
</comment>
<evidence type="ECO:0000256" key="9">
    <source>
        <dbReference type="ARBA" id="ARBA00022842"/>
    </source>
</evidence>
<proteinExistence type="inferred from homology"/>
<dbReference type="RefSeq" id="WP_102968967.1">
    <property type="nucleotide sequence ID" value="NZ_POSM01000022.1"/>
</dbReference>
<evidence type="ECO:0000256" key="2">
    <source>
        <dbReference type="ARBA" id="ARBA00008663"/>
    </source>
</evidence>
<gene>
    <name evidence="16" type="primary">pyk</name>
    <name evidence="16" type="ORF">C1O25_14765</name>
</gene>
<dbReference type="EMBL" id="POSM01000022">
    <property type="protein sequence ID" value="PNH99882.1"/>
    <property type="molecule type" value="Genomic_DNA"/>
</dbReference>
<evidence type="ECO:0000256" key="13">
    <source>
        <dbReference type="RuleBase" id="RU000504"/>
    </source>
</evidence>
<evidence type="ECO:0000256" key="10">
    <source>
        <dbReference type="ARBA" id="ARBA00023152"/>
    </source>
</evidence>
<evidence type="ECO:0000313" key="16">
    <source>
        <dbReference type="EMBL" id="PNH99882.1"/>
    </source>
</evidence>
<keyword evidence="9 13" id="KW-0460">Magnesium</keyword>
<keyword evidence="17" id="KW-1185">Reference proteome</keyword>
<keyword evidence="10 13" id="KW-0324">Glycolysis</keyword>
<dbReference type="Pfam" id="PF00224">
    <property type="entry name" value="PK"/>
    <property type="match status" value="1"/>
</dbReference>
<dbReference type="InterPro" id="IPR015793">
    <property type="entry name" value="Pyrv_Knase_brl"/>
</dbReference>
<evidence type="ECO:0000259" key="15">
    <source>
        <dbReference type="Pfam" id="PF02887"/>
    </source>
</evidence>
<evidence type="ECO:0000256" key="11">
    <source>
        <dbReference type="ARBA" id="ARBA00023317"/>
    </source>
</evidence>
<evidence type="ECO:0000256" key="3">
    <source>
        <dbReference type="ARBA" id="ARBA00012142"/>
    </source>
</evidence>
<comment type="caution">
    <text evidence="16">The sequence shown here is derived from an EMBL/GenBank/DDBJ whole genome shotgun (WGS) entry which is preliminary data.</text>
</comment>
<evidence type="ECO:0000313" key="17">
    <source>
        <dbReference type="Proteomes" id="UP000236547"/>
    </source>
</evidence>
<keyword evidence="4 13" id="KW-0808">Transferase</keyword>
<dbReference type="NCBIfam" id="TIGR01064">
    <property type="entry name" value="pyruv_kin"/>
    <property type="match status" value="1"/>
</dbReference>
<dbReference type="InterPro" id="IPR036918">
    <property type="entry name" value="Pyrv_Knase_C_sf"/>
</dbReference>
<protein>
    <recommendedName>
        <fullName evidence="3 12">Pyruvate kinase</fullName>
        <ecNumber evidence="3 12">2.7.1.40</ecNumber>
    </recommendedName>
</protein>
<keyword evidence="7 13" id="KW-0418">Kinase</keyword>
<dbReference type="InterPro" id="IPR040442">
    <property type="entry name" value="Pyrv_kinase-like_dom_sf"/>
</dbReference>
<evidence type="ECO:0000256" key="4">
    <source>
        <dbReference type="ARBA" id="ARBA00022679"/>
    </source>
</evidence>
<dbReference type="EC" id="2.7.1.40" evidence="3 12"/>
<accession>A0ABX4W7X9</accession>
<dbReference type="NCBIfam" id="NF004491">
    <property type="entry name" value="PRK05826.1"/>
    <property type="match status" value="1"/>
</dbReference>
<comment type="similarity">
    <text evidence="2 13">Belongs to the pyruvate kinase family.</text>
</comment>
<comment type="pathway">
    <text evidence="1 13">Carbohydrate degradation; glycolysis; pyruvate from D-glyceraldehyde 3-phosphate: step 5/5.</text>
</comment>
<name>A0ABX4W7X9_VIBDI</name>
<keyword evidence="5" id="KW-0479">Metal-binding</keyword>
<evidence type="ECO:0000256" key="1">
    <source>
        <dbReference type="ARBA" id="ARBA00004997"/>
    </source>
</evidence>
<dbReference type="InterPro" id="IPR015806">
    <property type="entry name" value="Pyrv_Knase_insert_dom_sf"/>
</dbReference>
<dbReference type="Proteomes" id="UP000236547">
    <property type="component" value="Unassembled WGS sequence"/>
</dbReference>